<evidence type="ECO:0000256" key="1">
    <source>
        <dbReference type="SAM" id="MobiDB-lite"/>
    </source>
</evidence>
<dbReference type="EMBL" id="JARKIB010000125">
    <property type="protein sequence ID" value="KAJ7735730.1"/>
    <property type="molecule type" value="Genomic_DNA"/>
</dbReference>
<dbReference type="AlphaFoldDB" id="A0AAD7I7M0"/>
<name>A0AAD7I7M0_9AGAR</name>
<dbReference type="Gene3D" id="3.40.50.300">
    <property type="entry name" value="P-loop containing nucleotide triphosphate hydrolases"/>
    <property type="match status" value="1"/>
</dbReference>
<proteinExistence type="predicted"/>
<organism evidence="2 3">
    <name type="scientific">Mycena metata</name>
    <dbReference type="NCBI Taxonomy" id="1033252"/>
    <lineage>
        <taxon>Eukaryota</taxon>
        <taxon>Fungi</taxon>
        <taxon>Dikarya</taxon>
        <taxon>Basidiomycota</taxon>
        <taxon>Agaricomycotina</taxon>
        <taxon>Agaricomycetes</taxon>
        <taxon>Agaricomycetidae</taxon>
        <taxon>Agaricales</taxon>
        <taxon>Marasmiineae</taxon>
        <taxon>Mycenaceae</taxon>
        <taxon>Mycena</taxon>
    </lineage>
</organism>
<dbReference type="Proteomes" id="UP001215598">
    <property type="component" value="Unassembled WGS sequence"/>
</dbReference>
<gene>
    <name evidence="2" type="ORF">B0H16DRAFT_1764815</name>
</gene>
<keyword evidence="2" id="KW-0378">Hydrolase</keyword>
<comment type="caution">
    <text evidence="2">The sequence shown here is derived from an EMBL/GenBank/DDBJ whole genome shotgun (WGS) entry which is preliminary data.</text>
</comment>
<dbReference type="SUPFAM" id="SSF52540">
    <property type="entry name" value="P-loop containing nucleoside triphosphate hydrolases"/>
    <property type="match status" value="1"/>
</dbReference>
<accession>A0AAD7I7M0</accession>
<feature type="compositionally biased region" description="Basic and acidic residues" evidence="1">
    <location>
        <begin position="167"/>
        <end position="176"/>
    </location>
</feature>
<evidence type="ECO:0000313" key="3">
    <source>
        <dbReference type="Proteomes" id="UP001215598"/>
    </source>
</evidence>
<evidence type="ECO:0000313" key="2">
    <source>
        <dbReference type="EMBL" id="KAJ7735730.1"/>
    </source>
</evidence>
<dbReference type="Pfam" id="PF13245">
    <property type="entry name" value="AAA_19"/>
    <property type="match status" value="1"/>
</dbReference>
<feature type="region of interest" description="Disordered" evidence="1">
    <location>
        <begin position="142"/>
        <end position="176"/>
    </location>
</feature>
<feature type="region of interest" description="Disordered" evidence="1">
    <location>
        <begin position="79"/>
        <end position="118"/>
    </location>
</feature>
<keyword evidence="3" id="KW-1185">Reference proteome</keyword>
<protein>
    <submittedName>
        <fullName evidence="2">P-loop containing nucleoside triphosphate hydrolase protein</fullName>
    </submittedName>
</protein>
<dbReference type="GO" id="GO:0016787">
    <property type="term" value="F:hydrolase activity"/>
    <property type="evidence" value="ECO:0007669"/>
    <property type="project" value="UniProtKB-KW"/>
</dbReference>
<sequence length="703" mass="78168">MNSNVPSGSSAPAKPGLRLPTLKLLRIATASKNLPNKPIPWDVDVDVASCVASQLMAFSVMRAAPAYLSLPLQMRTPARTSRFLSPKRRDLAPPGGSLNLAALPHSPRSPQGPDLRGRLRNIGICFRPSTLKERQRPQVALDLLLGPRHRPKKNTVPFDSSKRRRSPSRDQNEPQAKRVRYLEQHKIALTPDQRAVISAAGTVNICLVGSPGTGKTIVTELVAIACANTDAPALFITARRCLTEVTQERLGRAAAKIEVHTLWTLEHQVLPSLQKTNKKLPGYSIIIVDGFCDATPQMHTILGVIYDELGNHRPSLFVVGDERGSMSLPSSITGPPARRFVSHEHARFINEVYLHDEESQLAGSYQGTTIGRSAWGPQGLKPQFVHAEQDDILSLSVFVLGLINRFGAQNTAILTPSVKYKPDSPLPLLLNRLTKLGVPITQSKPKKALRLADSNGKVFVGTYQQFQGCNRPLVFVFGTEAGYFITFGRELPRDRCPNTMLHALTRASQQLVVVHWTKYSVLPFIDWPRLKKSTPRGSILPVDPRRACRLHIPGDCDDSLLHHLVNKYLTIDELVAPLPDMDHINPPDRVYTDKANGLSEDVSDLNGIMIMAGLKFRRAGDALPPLQQLARKAIQDQADRSGLVQRQTAMENDPCIWLERHLERAVDRLAAQFLPREDISLEEPLKKYPPRIWQVSRQTERLR</sequence>
<dbReference type="InterPro" id="IPR027417">
    <property type="entry name" value="P-loop_NTPase"/>
</dbReference>
<reference evidence="2" key="1">
    <citation type="submission" date="2023-03" db="EMBL/GenBank/DDBJ databases">
        <title>Massive genome expansion in bonnet fungi (Mycena s.s.) driven by repeated elements and novel gene families across ecological guilds.</title>
        <authorList>
            <consortium name="Lawrence Berkeley National Laboratory"/>
            <person name="Harder C.B."/>
            <person name="Miyauchi S."/>
            <person name="Viragh M."/>
            <person name="Kuo A."/>
            <person name="Thoen E."/>
            <person name="Andreopoulos B."/>
            <person name="Lu D."/>
            <person name="Skrede I."/>
            <person name="Drula E."/>
            <person name="Henrissat B."/>
            <person name="Morin E."/>
            <person name="Kohler A."/>
            <person name="Barry K."/>
            <person name="LaButti K."/>
            <person name="Morin E."/>
            <person name="Salamov A."/>
            <person name="Lipzen A."/>
            <person name="Mereny Z."/>
            <person name="Hegedus B."/>
            <person name="Baldrian P."/>
            <person name="Stursova M."/>
            <person name="Weitz H."/>
            <person name="Taylor A."/>
            <person name="Grigoriev I.V."/>
            <person name="Nagy L.G."/>
            <person name="Martin F."/>
            <person name="Kauserud H."/>
        </authorList>
    </citation>
    <scope>NUCLEOTIDE SEQUENCE</scope>
    <source>
        <strain evidence="2">CBHHK182m</strain>
    </source>
</reference>